<dbReference type="Gene3D" id="3.80.10.10">
    <property type="entry name" value="Ribonuclease Inhibitor"/>
    <property type="match status" value="3"/>
</dbReference>
<dbReference type="SUPFAM" id="SSF52047">
    <property type="entry name" value="RNI-like"/>
    <property type="match status" value="1"/>
</dbReference>
<dbReference type="OrthoDB" id="1426594at2"/>
<keyword evidence="1" id="KW-0677">Repeat</keyword>
<sequence length="791" mass="90296">MILDPSNLTRYYKQLKTQPNYPKAYLYELFAVGKMSRDELMVDEVFKILETHGTAELLSAFNTRNKLPEDGESSGKILEALLKYGLKDPLFPIGKIYNVFQFSSISIRQEAIAETLEKQPDLISRLNGITHLTIEDVFSNGLPKEICDITSLTALEIEGNYQYLPSHIGNLNRLEKLSLELPQLASFPESFWSLKNIKELELSDIETDFQASLQLEKLTKLEELGFYAVNLKDSSQLKLPSSLKELDFIRLEHLTKLPASISTLVNLEKFNLFKCPNLIEIPNGFNQLDKLFVLKFKAIPLIKTIADHQIFTKSCEYITLDDGLEIVPGNTPILNTELLVRDVKILNYILSHPERFTHLEKIIIQYITDFSAVMLGFGQLNTLKAIDIHQGSRMETLFQDIEKCKQLNYLKLYGASIENIPEGLKDLKHLDYVSFNSCRELVLNAANLPSKIKELHVFDIQEYVASEKLLETEQAYFGNLAIENPKMLFSNLIAKTLHFSGINECENTQEDLTQYLPKPKLLTTLKAYTNTGHFKDILLYCINLEHLHLDNNEASLVPLTSKPAPQLKYLKLDFYKAENLEDILINMPNLEALDMAHYDGTSTFPKVTLPYLKNLNLSYTSFETLKTLEAPALESLYIALSYQFGMQGYAKLNQFKALQKLKLLGIGDDVNSIPESITELKLTEFLIGHKYEVLPEYIQQIKTLKTLSLGGNDFVDLPTWIADLPHLERLDIDGCKFENAVPEYFQKLKLKELKYYISGFDGYNMNPKKYNNLITPGYTKLKKEFSKAANA</sequence>
<dbReference type="Pfam" id="PF00560">
    <property type="entry name" value="LRR_1"/>
    <property type="match status" value="1"/>
</dbReference>
<evidence type="ECO:0000256" key="1">
    <source>
        <dbReference type="ARBA" id="ARBA00022737"/>
    </source>
</evidence>
<dbReference type="InterPro" id="IPR055414">
    <property type="entry name" value="LRR_R13L4/SHOC2-like"/>
</dbReference>
<feature type="domain" description="Disease resistance R13L4/SHOC-2-like LRR" evidence="2">
    <location>
        <begin position="123"/>
        <end position="249"/>
    </location>
</feature>
<dbReference type="AlphaFoldDB" id="A0A368ZGY0"/>
<dbReference type="InterPro" id="IPR050715">
    <property type="entry name" value="LRR-SigEffector_domain"/>
</dbReference>
<dbReference type="EMBL" id="QPJO01000002">
    <property type="protein sequence ID" value="RCW92470.1"/>
    <property type="molecule type" value="Genomic_DNA"/>
</dbReference>
<proteinExistence type="predicted"/>
<dbReference type="InterPro" id="IPR001611">
    <property type="entry name" value="Leu-rich_rpt"/>
</dbReference>
<comment type="caution">
    <text evidence="3">The sequence shown here is derived from an EMBL/GenBank/DDBJ whole genome shotgun (WGS) entry which is preliminary data.</text>
</comment>
<evidence type="ECO:0000259" key="2">
    <source>
        <dbReference type="Pfam" id="PF23598"/>
    </source>
</evidence>
<name>A0A368ZGY0_9FLAO</name>
<reference evidence="3 4" key="1">
    <citation type="submission" date="2018-07" db="EMBL/GenBank/DDBJ databases">
        <title>Genomic Encyclopedia of Type Strains, Phase III (KMG-III): the genomes of soil and plant-associated and newly described type strains.</title>
        <authorList>
            <person name="Whitman W."/>
        </authorList>
    </citation>
    <scope>NUCLEOTIDE SEQUENCE [LARGE SCALE GENOMIC DNA]</scope>
    <source>
        <strain evidence="3 4">CECT 7958</strain>
    </source>
</reference>
<dbReference type="SUPFAM" id="SSF52058">
    <property type="entry name" value="L domain-like"/>
    <property type="match status" value="1"/>
</dbReference>
<dbReference type="PANTHER" id="PTHR45752">
    <property type="entry name" value="LEUCINE-RICH REPEAT-CONTAINING"/>
    <property type="match status" value="1"/>
</dbReference>
<dbReference type="Proteomes" id="UP000253436">
    <property type="component" value="Unassembled WGS sequence"/>
</dbReference>
<dbReference type="InterPro" id="IPR032675">
    <property type="entry name" value="LRR_dom_sf"/>
</dbReference>
<dbReference type="RefSeq" id="WP_114309135.1">
    <property type="nucleotide sequence ID" value="NZ_QPJO01000002.1"/>
</dbReference>
<dbReference type="PANTHER" id="PTHR45752:SF187">
    <property type="entry name" value="LEUCINE-RICH REPEAT AND IQ DOMAIN-CONTAINING PROTEIN 4"/>
    <property type="match status" value="1"/>
</dbReference>
<protein>
    <recommendedName>
        <fullName evidence="2">Disease resistance R13L4/SHOC-2-like LRR domain-containing protein</fullName>
    </recommendedName>
</protein>
<dbReference type="Pfam" id="PF23598">
    <property type="entry name" value="LRR_14"/>
    <property type="match status" value="1"/>
</dbReference>
<evidence type="ECO:0000313" key="4">
    <source>
        <dbReference type="Proteomes" id="UP000253436"/>
    </source>
</evidence>
<keyword evidence="4" id="KW-1185">Reference proteome</keyword>
<gene>
    <name evidence="3" type="ORF">DFQ08_102495</name>
</gene>
<evidence type="ECO:0000313" key="3">
    <source>
        <dbReference type="EMBL" id="RCW92470.1"/>
    </source>
</evidence>
<organism evidence="3 4">
    <name type="scientific">Winogradskyella arenosi</name>
    <dbReference type="NCBI Taxonomy" id="533325"/>
    <lineage>
        <taxon>Bacteria</taxon>
        <taxon>Pseudomonadati</taxon>
        <taxon>Bacteroidota</taxon>
        <taxon>Flavobacteriia</taxon>
        <taxon>Flavobacteriales</taxon>
        <taxon>Flavobacteriaceae</taxon>
        <taxon>Winogradskyella</taxon>
    </lineage>
</organism>
<accession>A0A368ZGY0</accession>